<protein>
    <recommendedName>
        <fullName evidence="7">Pro-resilin</fullName>
    </recommendedName>
</protein>
<evidence type="ECO:0000256" key="2">
    <source>
        <dbReference type="PROSITE-ProRule" id="PRU00497"/>
    </source>
</evidence>
<name>A0AAE1BHZ8_PETCI</name>
<dbReference type="PROSITE" id="PS51155">
    <property type="entry name" value="CHIT_BIND_RR_2"/>
    <property type="match status" value="1"/>
</dbReference>
<feature type="chain" id="PRO_5042088977" description="Pro-resilin" evidence="4">
    <location>
        <begin position="18"/>
        <end position="120"/>
    </location>
</feature>
<dbReference type="Pfam" id="PF00379">
    <property type="entry name" value="Chitin_bind_4"/>
    <property type="match status" value="1"/>
</dbReference>
<dbReference type="GO" id="GO:0042302">
    <property type="term" value="F:structural constituent of cuticle"/>
    <property type="evidence" value="ECO:0007669"/>
    <property type="project" value="UniProtKB-UniRule"/>
</dbReference>
<accession>A0AAE1BHZ8</accession>
<gene>
    <name evidence="5" type="ORF">Pcinc_042440</name>
</gene>
<feature type="compositionally biased region" description="Polar residues" evidence="3">
    <location>
        <begin position="104"/>
        <end position="120"/>
    </location>
</feature>
<keyword evidence="1 2" id="KW-0193">Cuticle</keyword>
<evidence type="ECO:0000256" key="4">
    <source>
        <dbReference type="SAM" id="SignalP"/>
    </source>
</evidence>
<evidence type="ECO:0008006" key="7">
    <source>
        <dbReference type="Google" id="ProtNLM"/>
    </source>
</evidence>
<dbReference type="GO" id="GO:0005615">
    <property type="term" value="C:extracellular space"/>
    <property type="evidence" value="ECO:0007669"/>
    <property type="project" value="TreeGrafter"/>
</dbReference>
<evidence type="ECO:0000313" key="6">
    <source>
        <dbReference type="Proteomes" id="UP001286313"/>
    </source>
</evidence>
<dbReference type="AlphaFoldDB" id="A0AAE1BHZ8"/>
<dbReference type="EMBL" id="JAWQEG010008158">
    <property type="protein sequence ID" value="KAK3850878.1"/>
    <property type="molecule type" value="Genomic_DNA"/>
</dbReference>
<dbReference type="PANTHER" id="PTHR12236">
    <property type="entry name" value="STRUCTURAL CONTITUENT OF CUTICLE"/>
    <property type="match status" value="1"/>
</dbReference>
<dbReference type="InterPro" id="IPR051217">
    <property type="entry name" value="Insect_Cuticle_Struc_Prot"/>
</dbReference>
<feature type="signal peptide" evidence="4">
    <location>
        <begin position="1"/>
        <end position="17"/>
    </location>
</feature>
<reference evidence="5" key="1">
    <citation type="submission" date="2023-10" db="EMBL/GenBank/DDBJ databases">
        <title>Genome assemblies of two species of porcelain crab, Petrolisthes cinctipes and Petrolisthes manimaculis (Anomura: Porcellanidae).</title>
        <authorList>
            <person name="Angst P."/>
        </authorList>
    </citation>
    <scope>NUCLEOTIDE SEQUENCE</scope>
    <source>
        <strain evidence="5">PB745_01</strain>
        <tissue evidence="5">Gill</tissue>
    </source>
</reference>
<comment type="caution">
    <text evidence="5">The sequence shown here is derived from an EMBL/GenBank/DDBJ whole genome shotgun (WGS) entry which is preliminary data.</text>
</comment>
<evidence type="ECO:0000256" key="1">
    <source>
        <dbReference type="ARBA" id="ARBA00022460"/>
    </source>
</evidence>
<keyword evidence="4" id="KW-0732">Signal</keyword>
<sequence length="120" mass="13260">MNAKAILFLALVAVAVADERPSYGYSPPSSEEYEPAKYDFNWAVNDDFGNDFGHQEAREGDHTEGSFYVQLSDGRLQKVSYYVDGDSGFVADVTYEGEARYDSGSASNEYRPPSNTYSAP</sequence>
<dbReference type="PANTHER" id="PTHR12236:SF79">
    <property type="entry name" value="CUTICULAR PROTEIN 50CB-RELATED"/>
    <property type="match status" value="1"/>
</dbReference>
<evidence type="ECO:0000256" key="3">
    <source>
        <dbReference type="SAM" id="MobiDB-lite"/>
    </source>
</evidence>
<proteinExistence type="predicted"/>
<evidence type="ECO:0000313" key="5">
    <source>
        <dbReference type="EMBL" id="KAK3850878.1"/>
    </source>
</evidence>
<dbReference type="Proteomes" id="UP001286313">
    <property type="component" value="Unassembled WGS sequence"/>
</dbReference>
<keyword evidence="6" id="KW-1185">Reference proteome</keyword>
<dbReference type="GO" id="GO:0031012">
    <property type="term" value="C:extracellular matrix"/>
    <property type="evidence" value="ECO:0007669"/>
    <property type="project" value="TreeGrafter"/>
</dbReference>
<feature type="region of interest" description="Disordered" evidence="3">
    <location>
        <begin position="101"/>
        <end position="120"/>
    </location>
</feature>
<dbReference type="InterPro" id="IPR000618">
    <property type="entry name" value="Insect_cuticle"/>
</dbReference>
<organism evidence="5 6">
    <name type="scientific">Petrolisthes cinctipes</name>
    <name type="common">Flat porcelain crab</name>
    <dbReference type="NCBI Taxonomy" id="88211"/>
    <lineage>
        <taxon>Eukaryota</taxon>
        <taxon>Metazoa</taxon>
        <taxon>Ecdysozoa</taxon>
        <taxon>Arthropoda</taxon>
        <taxon>Crustacea</taxon>
        <taxon>Multicrustacea</taxon>
        <taxon>Malacostraca</taxon>
        <taxon>Eumalacostraca</taxon>
        <taxon>Eucarida</taxon>
        <taxon>Decapoda</taxon>
        <taxon>Pleocyemata</taxon>
        <taxon>Anomura</taxon>
        <taxon>Galatheoidea</taxon>
        <taxon>Porcellanidae</taxon>
        <taxon>Petrolisthes</taxon>
    </lineage>
</organism>